<evidence type="ECO:0000313" key="3">
    <source>
        <dbReference type="Proteomes" id="UP001153642"/>
    </source>
</evidence>
<comment type="caution">
    <text evidence="2">The sequence shown here is derived from an EMBL/GenBank/DDBJ whole genome shotgun (WGS) entry which is preliminary data.</text>
</comment>
<dbReference type="Proteomes" id="UP001153642">
    <property type="component" value="Unassembled WGS sequence"/>
</dbReference>
<evidence type="ECO:0000256" key="1">
    <source>
        <dbReference type="SAM" id="Phobius"/>
    </source>
</evidence>
<dbReference type="Pfam" id="PF14079">
    <property type="entry name" value="DUF4260"/>
    <property type="match status" value="1"/>
</dbReference>
<sequence length="117" mass="13723">MKYSLKLEELAMFLLGIFMFSKLSLSWWFFIGLFFVPDIGMFGYIVNQKTGAFTYNLFHHKGIALVLYFVGIWQQSEWLQFIGIILFAHVSFDRMLGYGLKYKDNFNNTHLGKIGNQ</sequence>
<name>A0ABT6FSG8_9FLAO</name>
<keyword evidence="1" id="KW-1133">Transmembrane helix</keyword>
<feature type="transmembrane region" description="Helical" evidence="1">
    <location>
        <begin position="12"/>
        <end position="36"/>
    </location>
</feature>
<keyword evidence="3" id="KW-1185">Reference proteome</keyword>
<feature type="transmembrane region" description="Helical" evidence="1">
    <location>
        <begin position="78"/>
        <end position="96"/>
    </location>
</feature>
<gene>
    <name evidence="2" type="ORF">OSR52_10070</name>
</gene>
<reference evidence="2" key="1">
    <citation type="submission" date="2022-11" db="EMBL/GenBank/DDBJ databases">
        <title>High-quality draft genome sequence of Galbibacter sp. strain CMA-7.</title>
        <authorList>
            <person name="Wei L."/>
            <person name="Dong C."/>
            <person name="Shao Z."/>
        </authorList>
    </citation>
    <scope>NUCLEOTIDE SEQUENCE</scope>
    <source>
        <strain evidence="2">CMA-7</strain>
    </source>
</reference>
<organism evidence="2 3">
    <name type="scientific">Galbibacter pacificus</name>
    <dbReference type="NCBI Taxonomy" id="2996052"/>
    <lineage>
        <taxon>Bacteria</taxon>
        <taxon>Pseudomonadati</taxon>
        <taxon>Bacteroidota</taxon>
        <taxon>Flavobacteriia</taxon>
        <taxon>Flavobacteriales</taxon>
        <taxon>Flavobacteriaceae</taxon>
        <taxon>Galbibacter</taxon>
    </lineage>
</organism>
<keyword evidence="1" id="KW-0472">Membrane</keyword>
<accession>A0ABT6FSG8</accession>
<evidence type="ECO:0000313" key="2">
    <source>
        <dbReference type="EMBL" id="MDG3586215.1"/>
    </source>
</evidence>
<dbReference type="RefSeq" id="WP_277899878.1">
    <property type="nucleotide sequence ID" value="NZ_JAPMUA010000003.1"/>
</dbReference>
<protein>
    <submittedName>
        <fullName evidence="2">DUF4260 domain-containing protein</fullName>
    </submittedName>
</protein>
<dbReference type="InterPro" id="IPR025356">
    <property type="entry name" value="DUF4260"/>
</dbReference>
<keyword evidence="1" id="KW-0812">Transmembrane</keyword>
<dbReference type="EMBL" id="JAPMUA010000003">
    <property type="protein sequence ID" value="MDG3586215.1"/>
    <property type="molecule type" value="Genomic_DNA"/>
</dbReference>
<proteinExistence type="predicted"/>